<comment type="caution">
    <text evidence="3">The sequence shown here is derived from an EMBL/GenBank/DDBJ whole genome shotgun (WGS) entry which is preliminary data.</text>
</comment>
<dbReference type="Proteomes" id="UP001336250">
    <property type="component" value="Unassembled WGS sequence"/>
</dbReference>
<keyword evidence="2" id="KW-0812">Transmembrane</keyword>
<dbReference type="EMBL" id="JAZIBG010000028">
    <property type="protein sequence ID" value="MEF7614995.1"/>
    <property type="molecule type" value="Genomic_DNA"/>
</dbReference>
<keyword evidence="4" id="KW-1185">Reference proteome</keyword>
<organism evidence="3 4">
    <name type="scientific">Aquincola agrisoli</name>
    <dbReference type="NCBI Taxonomy" id="3119538"/>
    <lineage>
        <taxon>Bacteria</taxon>
        <taxon>Pseudomonadati</taxon>
        <taxon>Pseudomonadota</taxon>
        <taxon>Betaproteobacteria</taxon>
        <taxon>Burkholderiales</taxon>
        <taxon>Sphaerotilaceae</taxon>
        <taxon>Aquincola</taxon>
    </lineage>
</organism>
<evidence type="ECO:0000313" key="4">
    <source>
        <dbReference type="Proteomes" id="UP001336250"/>
    </source>
</evidence>
<protein>
    <submittedName>
        <fullName evidence="3">Uncharacterized protein</fullName>
    </submittedName>
</protein>
<sequence length="104" mass="11738">MNLISQALAGVVLAACIALLLRMLIGERRRARLDAALRRGWAALRRRSLARPAAKPLHPQDAARMAEEAIRRAARRGRWDGNVYKPDAFRPPKDGQGRDRRKPH</sequence>
<feature type="transmembrane region" description="Helical" evidence="2">
    <location>
        <begin position="6"/>
        <end position="25"/>
    </location>
</feature>
<reference evidence="3 4" key="1">
    <citation type="submission" date="2024-02" db="EMBL/GenBank/DDBJ databases">
        <title>Genome sequence of Aquincola sp. MAHUQ-54.</title>
        <authorList>
            <person name="Huq M.A."/>
        </authorList>
    </citation>
    <scope>NUCLEOTIDE SEQUENCE [LARGE SCALE GENOMIC DNA]</scope>
    <source>
        <strain evidence="3 4">MAHUQ-54</strain>
    </source>
</reference>
<name>A0AAW9QK52_9BURK</name>
<keyword evidence="2" id="KW-1133">Transmembrane helix</keyword>
<keyword evidence="2" id="KW-0472">Membrane</keyword>
<feature type="region of interest" description="Disordered" evidence="1">
    <location>
        <begin position="78"/>
        <end position="104"/>
    </location>
</feature>
<proteinExistence type="predicted"/>
<gene>
    <name evidence="3" type="ORF">V4F39_13820</name>
</gene>
<evidence type="ECO:0000256" key="2">
    <source>
        <dbReference type="SAM" id="Phobius"/>
    </source>
</evidence>
<accession>A0AAW9QK52</accession>
<dbReference type="AlphaFoldDB" id="A0AAW9QK52"/>
<evidence type="ECO:0000313" key="3">
    <source>
        <dbReference type="EMBL" id="MEF7614995.1"/>
    </source>
</evidence>
<evidence type="ECO:0000256" key="1">
    <source>
        <dbReference type="SAM" id="MobiDB-lite"/>
    </source>
</evidence>
<feature type="compositionally biased region" description="Basic and acidic residues" evidence="1">
    <location>
        <begin position="87"/>
        <end position="98"/>
    </location>
</feature>
<dbReference type="RefSeq" id="WP_332290093.1">
    <property type="nucleotide sequence ID" value="NZ_JAZIBG010000028.1"/>
</dbReference>